<organism evidence="14 15">
    <name type="scientific">Lautropia dentalis</name>
    <dbReference type="NCBI Taxonomy" id="2490857"/>
    <lineage>
        <taxon>Bacteria</taxon>
        <taxon>Pseudomonadati</taxon>
        <taxon>Pseudomonadota</taxon>
        <taxon>Betaproteobacteria</taxon>
        <taxon>Burkholderiales</taxon>
        <taxon>Burkholderiaceae</taxon>
        <taxon>Lautropia</taxon>
    </lineage>
</organism>
<dbReference type="GO" id="GO:0009089">
    <property type="term" value="P:lysine biosynthetic process via diaminopimelate"/>
    <property type="evidence" value="ECO:0007669"/>
    <property type="project" value="UniProtKB-UniRule"/>
</dbReference>
<name>A0A426FLM8_9BURK</name>
<dbReference type="SMART" id="SM01130">
    <property type="entry name" value="DHDPS"/>
    <property type="match status" value="1"/>
</dbReference>
<evidence type="ECO:0000256" key="10">
    <source>
        <dbReference type="ARBA" id="ARBA00023270"/>
    </source>
</evidence>
<evidence type="ECO:0000313" key="15">
    <source>
        <dbReference type="Proteomes" id="UP000270261"/>
    </source>
</evidence>
<dbReference type="PANTHER" id="PTHR12128">
    <property type="entry name" value="DIHYDRODIPICOLINATE SYNTHASE"/>
    <property type="match status" value="1"/>
</dbReference>
<keyword evidence="7" id="KW-0220">Diaminopimelate biosynthesis</keyword>
<dbReference type="Pfam" id="PF00701">
    <property type="entry name" value="DHDPS"/>
    <property type="match status" value="1"/>
</dbReference>
<dbReference type="PROSITE" id="PS00665">
    <property type="entry name" value="DHDPS_1"/>
    <property type="match status" value="1"/>
</dbReference>
<comment type="catalytic activity">
    <reaction evidence="11">
        <text>L-aspartate 4-semialdehyde + pyruvate = (2S,4S)-4-hydroxy-2,3,4,5-tetrahydrodipicolinate + H2O + H(+)</text>
        <dbReference type="Rhea" id="RHEA:34171"/>
        <dbReference type="ChEBI" id="CHEBI:15361"/>
        <dbReference type="ChEBI" id="CHEBI:15377"/>
        <dbReference type="ChEBI" id="CHEBI:15378"/>
        <dbReference type="ChEBI" id="CHEBI:67139"/>
        <dbReference type="ChEBI" id="CHEBI:537519"/>
        <dbReference type="EC" id="4.3.3.7"/>
    </reaction>
</comment>
<evidence type="ECO:0000256" key="13">
    <source>
        <dbReference type="SAM" id="MobiDB-lite"/>
    </source>
</evidence>
<dbReference type="InterPro" id="IPR005263">
    <property type="entry name" value="DapA"/>
</dbReference>
<keyword evidence="15" id="KW-1185">Reference proteome</keyword>
<keyword evidence="9 14" id="KW-0456">Lyase</keyword>
<dbReference type="InterPro" id="IPR020625">
    <property type="entry name" value="Schiff_base-form_aldolases_AS"/>
</dbReference>
<evidence type="ECO:0000313" key="14">
    <source>
        <dbReference type="EMBL" id="RRN43716.1"/>
    </source>
</evidence>
<dbReference type="NCBIfam" id="TIGR00674">
    <property type="entry name" value="dapA"/>
    <property type="match status" value="1"/>
</dbReference>
<dbReference type="UniPathway" id="UPA00034">
    <property type="reaction ID" value="UER00017"/>
</dbReference>
<feature type="region of interest" description="Disordered" evidence="13">
    <location>
        <begin position="30"/>
        <end position="57"/>
    </location>
</feature>
<dbReference type="InterPro" id="IPR013785">
    <property type="entry name" value="Aldolase_TIM"/>
</dbReference>
<dbReference type="EC" id="4.3.3.7" evidence="4 12"/>
<dbReference type="AlphaFoldDB" id="A0A426FLM8"/>
<evidence type="ECO:0000256" key="8">
    <source>
        <dbReference type="ARBA" id="ARBA00023154"/>
    </source>
</evidence>
<evidence type="ECO:0000256" key="4">
    <source>
        <dbReference type="ARBA" id="ARBA00012086"/>
    </source>
</evidence>
<dbReference type="PANTHER" id="PTHR12128:SF66">
    <property type="entry name" value="4-HYDROXY-2-OXOGLUTARATE ALDOLASE, MITOCHONDRIAL"/>
    <property type="match status" value="1"/>
</dbReference>
<proteinExistence type="inferred from homology"/>
<dbReference type="PRINTS" id="PR00146">
    <property type="entry name" value="DHPICSNTHASE"/>
</dbReference>
<keyword evidence="8" id="KW-0457">Lysine biosynthesis</keyword>
<evidence type="ECO:0000256" key="2">
    <source>
        <dbReference type="ARBA" id="ARBA00005120"/>
    </source>
</evidence>
<dbReference type="GO" id="GO:0008840">
    <property type="term" value="F:4-hydroxy-tetrahydrodipicolinate synthase activity"/>
    <property type="evidence" value="ECO:0007669"/>
    <property type="project" value="UniProtKB-UniRule"/>
</dbReference>
<accession>A0A426FLM8</accession>
<evidence type="ECO:0000256" key="12">
    <source>
        <dbReference type="NCBIfam" id="TIGR00674"/>
    </source>
</evidence>
<keyword evidence="6" id="KW-0028">Amino-acid biosynthesis</keyword>
<evidence type="ECO:0000256" key="11">
    <source>
        <dbReference type="ARBA" id="ARBA00047836"/>
    </source>
</evidence>
<comment type="pathway">
    <text evidence="2">Amino-acid biosynthesis; L-lysine biosynthesis via DAP pathway; (S)-tetrahydrodipicolinate from L-aspartate: step 3/4.</text>
</comment>
<dbReference type="EMBL" id="RRUE01000002">
    <property type="protein sequence ID" value="RRN43716.1"/>
    <property type="molecule type" value="Genomic_DNA"/>
</dbReference>
<evidence type="ECO:0000256" key="9">
    <source>
        <dbReference type="ARBA" id="ARBA00023239"/>
    </source>
</evidence>
<evidence type="ECO:0000256" key="1">
    <source>
        <dbReference type="ARBA" id="ARBA00003294"/>
    </source>
</evidence>
<dbReference type="PROSITE" id="PS00666">
    <property type="entry name" value="DHDPS_2"/>
    <property type="match status" value="1"/>
</dbReference>
<keyword evidence="10" id="KW-0704">Schiff base</keyword>
<comment type="caution">
    <text evidence="14">The sequence shown here is derived from an EMBL/GenBank/DDBJ whole genome shotgun (WGS) entry which is preliminary data.</text>
</comment>
<comment type="similarity">
    <text evidence="3">Belongs to the DapA family.</text>
</comment>
<evidence type="ECO:0000256" key="3">
    <source>
        <dbReference type="ARBA" id="ARBA00007592"/>
    </source>
</evidence>
<reference evidence="14 15" key="1">
    <citation type="submission" date="2018-11" db="EMBL/GenBank/DDBJ databases">
        <title>Genome sequencing of Lautropia sp. KCOM 2505 (= ChDC F240).</title>
        <authorList>
            <person name="Kook J.-K."/>
            <person name="Park S.-N."/>
            <person name="Lim Y.K."/>
        </authorList>
    </citation>
    <scope>NUCLEOTIDE SEQUENCE [LARGE SCALE GENOMIC DNA]</scope>
    <source>
        <strain evidence="14 15">KCOM 2505</strain>
    </source>
</reference>
<dbReference type="CDD" id="cd00408">
    <property type="entry name" value="DHDPS-like"/>
    <property type="match status" value="1"/>
</dbReference>
<evidence type="ECO:0000256" key="5">
    <source>
        <dbReference type="ARBA" id="ARBA00022490"/>
    </source>
</evidence>
<gene>
    <name evidence="14" type="primary">dapA</name>
    <name evidence="14" type="ORF">EHV23_09850</name>
</gene>
<comment type="function">
    <text evidence="1">Catalyzes the condensation of (S)-aspartate-beta-semialdehyde [(S)-ASA] and pyruvate to 4-hydroxy-tetrahydrodipicolinate (HTPA).</text>
</comment>
<protein>
    <recommendedName>
        <fullName evidence="4 12">4-hydroxy-tetrahydrodipicolinate synthase</fullName>
        <ecNumber evidence="4 12">4.3.3.7</ecNumber>
    </recommendedName>
</protein>
<dbReference type="GO" id="GO:0019877">
    <property type="term" value="P:diaminopimelate biosynthetic process"/>
    <property type="evidence" value="ECO:0007669"/>
    <property type="project" value="UniProtKB-KW"/>
</dbReference>
<keyword evidence="5" id="KW-0963">Cytoplasm</keyword>
<dbReference type="Gene3D" id="3.20.20.70">
    <property type="entry name" value="Aldolase class I"/>
    <property type="match status" value="1"/>
</dbReference>
<evidence type="ECO:0000256" key="7">
    <source>
        <dbReference type="ARBA" id="ARBA00022915"/>
    </source>
</evidence>
<dbReference type="InterPro" id="IPR020624">
    <property type="entry name" value="Schiff_base-form_aldolases_CS"/>
</dbReference>
<evidence type="ECO:0000256" key="6">
    <source>
        <dbReference type="ARBA" id="ARBA00022605"/>
    </source>
</evidence>
<dbReference type="SUPFAM" id="SSF51569">
    <property type="entry name" value="Aldolase"/>
    <property type="match status" value="1"/>
</dbReference>
<sequence length="364" mass="39795">MLRHGETGRHESGMNLIPTRGCATREYLFSPPKQRCTEKSRSSVSVPPSPPNPQWRHDEGGVLAMHSRKIETLQHGLRGAIPALVTPWRNNTIDDRALNVLIGRFVDAHCTGIVIAGSTGEGILLQPEELLHLARRVRTITPQHICVVAGLCHPSSSQAAMLAQALEQTGIDGLMVTVPPYLRPNDAGIIQHYQYIAQRSTLPLLMYNIPKRTGTNVSLAVISQLSECGVIQGIKESADNADRIRQVLDATQSSFIALCGDDAATPFMIESGCKGTVSVLTNLYPKTIQKIHNLLAEGKHIEARELSATLAPLQACLEQEPNPQGIKFALSTLSICDSEVRAPLVPCSQETQQQICTRMQHKYN</sequence>
<dbReference type="InterPro" id="IPR002220">
    <property type="entry name" value="DapA-like"/>
</dbReference>
<dbReference type="Proteomes" id="UP000270261">
    <property type="component" value="Unassembled WGS sequence"/>
</dbReference>